<dbReference type="SUPFAM" id="SSF159245">
    <property type="entry name" value="AttH-like"/>
    <property type="match status" value="1"/>
</dbReference>
<sequence>MASTVTSTEHFVRHTLRPEAVARESFLYNVKLPDQGLAGLVYTWVDAQSVAGCAAWIYGGNPDGSAIFEIADGIPVPADQGFDAWTVGPLSASMQPSNVGTAVSFAGDRIDVEIEFHPMHERYLYSEAPSGCPSYFADDRMEQSGRVSGRLRIDDRSIPFEALGHHDHSWGTRDWGAVQHYKWLESQAEDTAVHVFDLQAYGERHLAGYVYRDGVRSEVQSADWEVTYDERWVQQTVELRVVDETGHKTTVTGQTFSDIAFPVDPNATLVEAMVRGEVGGRPGTAYLDFLWPPDYIAHITAK</sequence>
<evidence type="ECO:0000313" key="2">
    <source>
        <dbReference type="EMBL" id="SED34328.1"/>
    </source>
</evidence>
<proteinExistence type="predicted"/>
<dbReference type="OrthoDB" id="115252at2"/>
<evidence type="ECO:0000259" key="1">
    <source>
        <dbReference type="Pfam" id="PF23212"/>
    </source>
</evidence>
<dbReference type="RefSeq" id="WP_073358171.1">
    <property type="nucleotide sequence ID" value="NZ_FNTL01000004.1"/>
</dbReference>
<evidence type="ECO:0000313" key="3">
    <source>
        <dbReference type="Proteomes" id="UP000183407"/>
    </source>
</evidence>
<organism evidence="2 3">
    <name type="scientific">Rhodococcus jostii</name>
    <dbReference type="NCBI Taxonomy" id="132919"/>
    <lineage>
        <taxon>Bacteria</taxon>
        <taxon>Bacillati</taxon>
        <taxon>Actinomycetota</taxon>
        <taxon>Actinomycetes</taxon>
        <taxon>Mycobacteriales</taxon>
        <taxon>Nocardiaceae</taxon>
        <taxon>Rhodococcus</taxon>
    </lineage>
</organism>
<dbReference type="Proteomes" id="UP000183407">
    <property type="component" value="Unassembled WGS sequence"/>
</dbReference>
<name>A0A1H4ZXC2_RHOJO</name>
<protein>
    <recommendedName>
        <fullName evidence="1">DUF7064 domain-containing protein</fullName>
    </recommendedName>
</protein>
<dbReference type="InterPro" id="IPR055492">
    <property type="entry name" value="DUF7064"/>
</dbReference>
<dbReference type="Pfam" id="PF23212">
    <property type="entry name" value="DUF7064"/>
    <property type="match status" value="1"/>
</dbReference>
<gene>
    <name evidence="2" type="ORF">SAMN04490220_4234</name>
</gene>
<accession>A0A1H4ZXC2</accession>
<reference evidence="3" key="1">
    <citation type="submission" date="2016-10" db="EMBL/GenBank/DDBJ databases">
        <authorList>
            <person name="Varghese N."/>
        </authorList>
    </citation>
    <scope>NUCLEOTIDE SEQUENCE [LARGE SCALE GENOMIC DNA]</scope>
    <source>
        <strain evidence="3">DSM 44719</strain>
    </source>
</reference>
<dbReference type="EMBL" id="FNTL01000004">
    <property type="protein sequence ID" value="SED34328.1"/>
    <property type="molecule type" value="Genomic_DNA"/>
</dbReference>
<feature type="domain" description="DUF7064" evidence="1">
    <location>
        <begin position="174"/>
        <end position="292"/>
    </location>
</feature>
<dbReference type="AlphaFoldDB" id="A0A1H4ZXC2"/>